<evidence type="ECO:0000256" key="2">
    <source>
        <dbReference type="ARBA" id="ARBA00022801"/>
    </source>
</evidence>
<accession>A0A397MHV8</accession>
<dbReference type="AlphaFoldDB" id="A0A397MHV8"/>
<dbReference type="Gene3D" id="3.40.50.1820">
    <property type="entry name" value="alpha/beta hydrolase"/>
    <property type="match status" value="1"/>
</dbReference>
<comment type="caution">
    <text evidence="4">The sequence shown here is derived from an EMBL/GenBank/DDBJ whole genome shotgun (WGS) entry which is preliminary data.</text>
</comment>
<feature type="signal peptide" evidence="3">
    <location>
        <begin position="1"/>
        <end position="22"/>
    </location>
</feature>
<dbReference type="SUPFAM" id="SSF53474">
    <property type="entry name" value="alpha/beta-Hydrolases"/>
    <property type="match status" value="1"/>
</dbReference>
<dbReference type="Proteomes" id="UP000265836">
    <property type="component" value="Unassembled WGS sequence"/>
</dbReference>
<evidence type="ECO:0000256" key="3">
    <source>
        <dbReference type="SAM" id="SignalP"/>
    </source>
</evidence>
<feature type="chain" id="PRO_5017413741" description="Esterase" evidence="3">
    <location>
        <begin position="23"/>
        <end position="279"/>
    </location>
</feature>
<keyword evidence="2" id="KW-0378">Hydrolase</keyword>
<gene>
    <name evidence="4" type="ORF">DFO61_3584</name>
</gene>
<dbReference type="EMBL" id="QXDA01000005">
    <property type="protein sequence ID" value="RIA21164.1"/>
    <property type="molecule type" value="Genomic_DNA"/>
</dbReference>
<dbReference type="GO" id="GO:0016788">
    <property type="term" value="F:hydrolase activity, acting on ester bonds"/>
    <property type="evidence" value="ECO:0007669"/>
    <property type="project" value="TreeGrafter"/>
</dbReference>
<reference evidence="4 5" key="1">
    <citation type="submission" date="2018-08" db="EMBL/GenBank/DDBJ databases">
        <title>Genome sequencing of rice bacterial endophytes.</title>
        <authorList>
            <person name="Venturi V."/>
        </authorList>
    </citation>
    <scope>NUCLEOTIDE SEQUENCE [LARGE SCALE GENOMIC DNA]</scope>
    <source>
        <strain evidence="4 5">E1205</strain>
    </source>
</reference>
<sequence length="279" mass="31475">MRKHLVPVIGLLLSLCAGSLLAAPVSLDGSEQWTLSSAEGREYRIMVSLPEGKVPYTGGYPVVYLLDGNAYFAAFHAAKRSQERLRGSILVGIGYPSDTPLDFRRRSFDFSPPVPAARNDPPQGGQDQFLDFIEHRLMPEVARRYQVDEDQRSLVGHSFAGMFATYTLFTRPHLFQQLVAISPSLWWHDHYLLAHEQAFTQQVREGRIKPLHNSLTLLMAERDSAQEVQDAGALYRRLDTLSGFGLRSSFQVEAGEDHMSVPFRAASRVLEQLLKTRRF</sequence>
<dbReference type="InterPro" id="IPR052558">
    <property type="entry name" value="Siderophore_Hydrolase_D"/>
</dbReference>
<evidence type="ECO:0000313" key="4">
    <source>
        <dbReference type="EMBL" id="RIA21164.1"/>
    </source>
</evidence>
<evidence type="ECO:0000313" key="5">
    <source>
        <dbReference type="Proteomes" id="UP000265836"/>
    </source>
</evidence>
<dbReference type="PANTHER" id="PTHR40841">
    <property type="entry name" value="SIDEROPHORE TRIACETYLFUSARININE C ESTERASE"/>
    <property type="match status" value="1"/>
</dbReference>
<dbReference type="RefSeq" id="WP_119694022.1">
    <property type="nucleotide sequence ID" value="NZ_QXDA01000005.1"/>
</dbReference>
<organism evidence="4 5">
    <name type="scientific">Ectopseudomonas oleovorans</name>
    <name type="common">Pseudomonas oleovorans</name>
    <dbReference type="NCBI Taxonomy" id="301"/>
    <lineage>
        <taxon>Bacteria</taxon>
        <taxon>Pseudomonadati</taxon>
        <taxon>Pseudomonadota</taxon>
        <taxon>Gammaproteobacteria</taxon>
        <taxon>Pseudomonadales</taxon>
        <taxon>Pseudomonadaceae</taxon>
        <taxon>Ectopseudomonas</taxon>
    </lineage>
</organism>
<dbReference type="InterPro" id="IPR000801">
    <property type="entry name" value="Esterase-like"/>
</dbReference>
<protein>
    <recommendedName>
        <fullName evidence="6">Esterase</fullName>
    </recommendedName>
</protein>
<evidence type="ECO:0000256" key="1">
    <source>
        <dbReference type="ARBA" id="ARBA00005622"/>
    </source>
</evidence>
<name>A0A397MHV8_ECTOL</name>
<dbReference type="PANTHER" id="PTHR40841:SF2">
    <property type="entry name" value="SIDEROPHORE-DEGRADING ESTERASE (EUROFUNG)"/>
    <property type="match status" value="1"/>
</dbReference>
<keyword evidence="3" id="KW-0732">Signal</keyword>
<dbReference type="Pfam" id="PF00756">
    <property type="entry name" value="Esterase"/>
    <property type="match status" value="1"/>
</dbReference>
<evidence type="ECO:0008006" key="6">
    <source>
        <dbReference type="Google" id="ProtNLM"/>
    </source>
</evidence>
<dbReference type="InterPro" id="IPR029058">
    <property type="entry name" value="AB_hydrolase_fold"/>
</dbReference>
<comment type="similarity">
    <text evidence="1">Belongs to the esterase D family.</text>
</comment>
<proteinExistence type="inferred from homology"/>